<comment type="caution">
    <text evidence="5">The sequence shown here is derived from an EMBL/GenBank/DDBJ whole genome shotgun (WGS) entry which is preliminary data.</text>
</comment>
<comment type="similarity">
    <text evidence="1">Belongs to the stealth family.</text>
</comment>
<dbReference type="AlphaFoldDB" id="A0A1V3J9F0"/>
<dbReference type="PANTHER" id="PTHR24045">
    <property type="match status" value="1"/>
</dbReference>
<dbReference type="InterPro" id="IPR047141">
    <property type="entry name" value="Stealth"/>
</dbReference>
<keyword evidence="3" id="KW-0270">Exopolysaccharide synthesis</keyword>
<gene>
    <name evidence="5" type="ORF">BKK54_00250</name>
</gene>
<dbReference type="Pfam" id="PF11380">
    <property type="entry name" value="Stealth_CR2"/>
    <property type="match status" value="1"/>
</dbReference>
<evidence type="ECO:0000313" key="6">
    <source>
        <dbReference type="Proteomes" id="UP000188481"/>
    </source>
</evidence>
<sequence length="370" mass="43759">MSKLKKLIFKPHIFFRDALNKRYPEINNEQGIRENDERAIISHQDSLEILESLLLNAKDPIDVVFTWVNNKEQIWKEKKQHYAQLTQDTALYAKDDARFEEHNELFFAVKSVQKFLPWVRYIFIVTDNQTPEWLDEENQQIKIIDHKILIDKQYLPTFNSHVIEAHLHKIPHLSENFIYFNDDVFVAKPLQRSHFFKPNGLASLFLSVKNLDKMYEKGTETPTLLASMNSRKLLRKLYGQELNAQTPLIHSYIPLKKSFFEKVWQTFPNEISGFLSNRFRGKNDLNLATFFIPYAMYFEGESVITPEVCYYFNIRSVNAASQYKKLLRKKNTVNQPHSFCANDFHSNVNIPNYKELLITTLEKYYNGDKQ</sequence>
<dbReference type="STRING" id="1908264.BKK54_00250"/>
<dbReference type="RefSeq" id="WP_077540390.1">
    <property type="nucleotide sequence ID" value="NZ_MLHN01000001.1"/>
</dbReference>
<dbReference type="PANTHER" id="PTHR24045:SF0">
    <property type="entry name" value="N-ACETYLGLUCOSAMINE-1-PHOSPHOTRANSFERASE SUBUNITS ALPHA_BETA"/>
    <property type="match status" value="1"/>
</dbReference>
<evidence type="ECO:0000259" key="4">
    <source>
        <dbReference type="Pfam" id="PF11380"/>
    </source>
</evidence>
<evidence type="ECO:0000313" key="5">
    <source>
        <dbReference type="EMBL" id="OOF52088.1"/>
    </source>
</evidence>
<protein>
    <submittedName>
        <fullName evidence="5">Capsule biosynthesis protein CapC</fullName>
    </submittedName>
</protein>
<dbReference type="GO" id="GO:0016772">
    <property type="term" value="F:transferase activity, transferring phosphorus-containing groups"/>
    <property type="evidence" value="ECO:0007669"/>
    <property type="project" value="InterPro"/>
</dbReference>
<keyword evidence="2" id="KW-0808">Transferase</keyword>
<feature type="domain" description="Stealth protein CR2 conserved region 2" evidence="4">
    <location>
        <begin position="98"/>
        <end position="201"/>
    </location>
</feature>
<organism evidence="5 6">
    <name type="scientific">Rodentibacter genomosp. 1</name>
    <dbReference type="NCBI Taxonomy" id="1908264"/>
    <lineage>
        <taxon>Bacteria</taxon>
        <taxon>Pseudomonadati</taxon>
        <taxon>Pseudomonadota</taxon>
        <taxon>Gammaproteobacteria</taxon>
        <taxon>Pasteurellales</taxon>
        <taxon>Pasteurellaceae</taxon>
        <taxon>Rodentibacter</taxon>
    </lineage>
</organism>
<evidence type="ECO:0000256" key="3">
    <source>
        <dbReference type="ARBA" id="ARBA00023169"/>
    </source>
</evidence>
<proteinExistence type="inferred from homology"/>
<keyword evidence="6" id="KW-1185">Reference proteome</keyword>
<reference evidence="5 6" key="1">
    <citation type="submission" date="2016-10" db="EMBL/GenBank/DDBJ databases">
        <title>Rodentibacter gen. nov. and new species.</title>
        <authorList>
            <person name="Christensen H."/>
        </authorList>
    </citation>
    <scope>NUCLEOTIDE SEQUENCE [LARGE SCALE GENOMIC DNA]</scope>
    <source>
        <strain evidence="6">ppn416</strain>
    </source>
</reference>
<accession>A0A1V3J9F0</accession>
<evidence type="ECO:0000256" key="1">
    <source>
        <dbReference type="ARBA" id="ARBA00007583"/>
    </source>
</evidence>
<dbReference type="GO" id="GO:0000271">
    <property type="term" value="P:polysaccharide biosynthetic process"/>
    <property type="evidence" value="ECO:0007669"/>
    <property type="project" value="UniProtKB-KW"/>
</dbReference>
<dbReference type="InterPro" id="IPR021520">
    <property type="entry name" value="Stealth_CR2"/>
</dbReference>
<name>A0A1V3J9F0_9PAST</name>
<dbReference type="EMBL" id="MLHN01000001">
    <property type="protein sequence ID" value="OOF52088.1"/>
    <property type="molecule type" value="Genomic_DNA"/>
</dbReference>
<evidence type="ECO:0000256" key="2">
    <source>
        <dbReference type="ARBA" id="ARBA00022679"/>
    </source>
</evidence>
<dbReference type="Proteomes" id="UP000188481">
    <property type="component" value="Unassembled WGS sequence"/>
</dbReference>